<protein>
    <submittedName>
        <fullName evidence="1">Uncharacterized protein</fullName>
    </submittedName>
</protein>
<evidence type="ECO:0000313" key="1">
    <source>
        <dbReference type="EMBL" id="KAG9339977.1"/>
    </source>
</evidence>
<comment type="caution">
    <text evidence="1">The sequence shown here is derived from an EMBL/GenBank/DDBJ whole genome shotgun (WGS) entry which is preliminary data.</text>
</comment>
<dbReference type="AlphaFoldDB" id="A0A8T2NUF0"/>
<name>A0A8T2NUF0_9TELE</name>
<keyword evidence="2" id="KW-1185">Reference proteome</keyword>
<accession>A0A8T2NUF0</accession>
<sequence length="104" mass="11385">MPKNSLLCVTRERLSGESAVCPSEEVQSQACRSACVRLEAAILSPPSSSPTVHYFRLPGQPATATLQLRSWDATDKTAHTLNRDMIRLSTMATQSGSKMDSRYV</sequence>
<proteinExistence type="predicted"/>
<reference evidence="1" key="1">
    <citation type="thesis" date="2021" institute="BYU ScholarsArchive" country="Provo, UT, USA">
        <title>Applications of and Algorithms for Genome Assembly and Genomic Analyses with an Emphasis on Marine Teleosts.</title>
        <authorList>
            <person name="Pickett B.D."/>
        </authorList>
    </citation>
    <scope>NUCLEOTIDE SEQUENCE</scope>
    <source>
        <strain evidence="1">HI-2016</strain>
    </source>
</reference>
<dbReference type="EMBL" id="JAFBMS010000048">
    <property type="protein sequence ID" value="KAG9339977.1"/>
    <property type="molecule type" value="Genomic_DNA"/>
</dbReference>
<dbReference type="Proteomes" id="UP000824540">
    <property type="component" value="Unassembled WGS sequence"/>
</dbReference>
<gene>
    <name evidence="1" type="ORF">JZ751_022292</name>
</gene>
<organism evidence="1 2">
    <name type="scientific">Albula glossodonta</name>
    <name type="common">roundjaw bonefish</name>
    <dbReference type="NCBI Taxonomy" id="121402"/>
    <lineage>
        <taxon>Eukaryota</taxon>
        <taxon>Metazoa</taxon>
        <taxon>Chordata</taxon>
        <taxon>Craniata</taxon>
        <taxon>Vertebrata</taxon>
        <taxon>Euteleostomi</taxon>
        <taxon>Actinopterygii</taxon>
        <taxon>Neopterygii</taxon>
        <taxon>Teleostei</taxon>
        <taxon>Albuliformes</taxon>
        <taxon>Albulidae</taxon>
        <taxon>Albula</taxon>
    </lineage>
</organism>
<evidence type="ECO:0000313" key="2">
    <source>
        <dbReference type="Proteomes" id="UP000824540"/>
    </source>
</evidence>